<dbReference type="Pfam" id="PF18375">
    <property type="entry name" value="CDH1_2_SANT_HL1"/>
    <property type="match status" value="1"/>
</dbReference>
<dbReference type="FunFam" id="2.40.50.40:FF:000014">
    <property type="entry name" value="Chromodomain-helicase-DNA-binding protein 2 isoform 1"/>
    <property type="match status" value="1"/>
</dbReference>
<feature type="region of interest" description="Disordered" evidence="11">
    <location>
        <begin position="25"/>
        <end position="312"/>
    </location>
</feature>
<protein>
    <submittedName>
        <fullName evidence="15">CHD1/2</fullName>
    </submittedName>
</protein>
<dbReference type="EMBL" id="MW250936">
    <property type="protein sequence ID" value="QVX32602.1"/>
    <property type="molecule type" value="mRNA"/>
</dbReference>
<evidence type="ECO:0000256" key="1">
    <source>
        <dbReference type="ARBA" id="ARBA00004123"/>
    </source>
</evidence>
<dbReference type="GO" id="GO:0005634">
    <property type="term" value="C:nucleus"/>
    <property type="evidence" value="ECO:0007669"/>
    <property type="project" value="UniProtKB-SubCell"/>
</dbReference>
<keyword evidence="2" id="KW-0677">Repeat</keyword>
<dbReference type="Pfam" id="PF00176">
    <property type="entry name" value="SNF2-rel_dom"/>
    <property type="match status" value="1"/>
</dbReference>
<evidence type="ECO:0000256" key="10">
    <source>
        <dbReference type="ARBA" id="ARBA00049360"/>
    </source>
</evidence>
<evidence type="ECO:0000313" key="15">
    <source>
        <dbReference type="EMBL" id="QVX32602.1"/>
    </source>
</evidence>
<dbReference type="PANTHER" id="PTHR45623:SF14">
    <property type="entry name" value="CHROMODOMAIN-HELICASE-DNA-BINDING PROTEIN 1"/>
    <property type="match status" value="1"/>
</dbReference>
<dbReference type="InterPro" id="IPR014001">
    <property type="entry name" value="Helicase_ATP-bd"/>
</dbReference>
<feature type="compositionally biased region" description="Acidic residues" evidence="11">
    <location>
        <begin position="293"/>
        <end position="302"/>
    </location>
</feature>
<evidence type="ECO:0000256" key="2">
    <source>
        <dbReference type="ARBA" id="ARBA00022737"/>
    </source>
</evidence>
<dbReference type="SMART" id="SM00298">
    <property type="entry name" value="CHROMO"/>
    <property type="match status" value="2"/>
</dbReference>
<feature type="region of interest" description="Disordered" evidence="11">
    <location>
        <begin position="1086"/>
        <end position="1190"/>
    </location>
</feature>
<dbReference type="FunFam" id="3.40.50.10810:FF:000007">
    <property type="entry name" value="Chromodomain-helicase-DNA-binding protein 2 isoform 1"/>
    <property type="match status" value="1"/>
</dbReference>
<feature type="domain" description="Helicase C-terminal" evidence="14">
    <location>
        <begin position="845"/>
        <end position="996"/>
    </location>
</feature>
<feature type="domain" description="Chromo" evidence="12">
    <location>
        <begin position="317"/>
        <end position="408"/>
    </location>
</feature>
<evidence type="ECO:0000259" key="14">
    <source>
        <dbReference type="PROSITE" id="PS51194"/>
    </source>
</evidence>
<feature type="domain" description="Chromo" evidence="12">
    <location>
        <begin position="433"/>
        <end position="508"/>
    </location>
</feature>
<dbReference type="CDD" id="cd18666">
    <property type="entry name" value="CD1_tandem_CHD1-2_like"/>
    <property type="match status" value="1"/>
</dbReference>
<feature type="compositionally biased region" description="Low complexity" evidence="11">
    <location>
        <begin position="205"/>
        <end position="227"/>
    </location>
</feature>
<dbReference type="Pfam" id="PF00271">
    <property type="entry name" value="Helicase_C"/>
    <property type="match status" value="1"/>
</dbReference>
<feature type="compositionally biased region" description="Low complexity" evidence="11">
    <location>
        <begin position="27"/>
        <end position="36"/>
    </location>
</feature>
<accession>A0A8E7MJ55</accession>
<dbReference type="PROSITE" id="PS00598">
    <property type="entry name" value="CHROMO_1"/>
    <property type="match status" value="1"/>
</dbReference>
<evidence type="ECO:0000259" key="12">
    <source>
        <dbReference type="PROSITE" id="PS50013"/>
    </source>
</evidence>
<dbReference type="InterPro" id="IPR049730">
    <property type="entry name" value="SNF2/RAD54-like_C"/>
</dbReference>
<evidence type="ECO:0000256" key="11">
    <source>
        <dbReference type="SAM" id="MobiDB-lite"/>
    </source>
</evidence>
<dbReference type="Pfam" id="PF00385">
    <property type="entry name" value="Chromo"/>
    <property type="match status" value="2"/>
</dbReference>
<evidence type="ECO:0000256" key="4">
    <source>
        <dbReference type="ARBA" id="ARBA00022801"/>
    </source>
</evidence>
<keyword evidence="3" id="KW-0547">Nucleotide-binding</keyword>
<dbReference type="InterPro" id="IPR023780">
    <property type="entry name" value="Chromo_domain"/>
</dbReference>
<dbReference type="PROSITE" id="PS50013">
    <property type="entry name" value="CHROMO_2"/>
    <property type="match status" value="2"/>
</dbReference>
<evidence type="ECO:0000256" key="3">
    <source>
        <dbReference type="ARBA" id="ARBA00022741"/>
    </source>
</evidence>
<feature type="compositionally biased region" description="Polar residues" evidence="11">
    <location>
        <begin position="47"/>
        <end position="60"/>
    </location>
</feature>
<feature type="compositionally biased region" description="Basic and acidic residues" evidence="11">
    <location>
        <begin position="1087"/>
        <end position="1097"/>
    </location>
</feature>
<comment type="subcellular location">
    <subcellularLocation>
        <location evidence="1">Nucleus</location>
    </subcellularLocation>
</comment>
<dbReference type="InterPro" id="IPR000330">
    <property type="entry name" value="SNF2_N"/>
</dbReference>
<keyword evidence="4" id="KW-0378">Hydrolase</keyword>
<feature type="compositionally biased region" description="Low complexity" evidence="11">
    <location>
        <begin position="61"/>
        <end position="94"/>
    </location>
</feature>
<keyword evidence="5" id="KW-0067">ATP-binding</keyword>
<evidence type="ECO:0000259" key="13">
    <source>
        <dbReference type="PROSITE" id="PS51192"/>
    </source>
</evidence>
<dbReference type="PROSITE" id="PS51192">
    <property type="entry name" value="HELICASE_ATP_BIND_1"/>
    <property type="match status" value="1"/>
</dbReference>
<dbReference type="InterPro" id="IPR056302">
    <property type="entry name" value="CHD1-2/Hrp3_HTH"/>
</dbReference>
<dbReference type="GO" id="GO:0034728">
    <property type="term" value="P:nucleosome organization"/>
    <property type="evidence" value="ECO:0007669"/>
    <property type="project" value="TreeGrafter"/>
</dbReference>
<feature type="compositionally biased region" description="Basic and acidic residues" evidence="11">
    <location>
        <begin position="1167"/>
        <end position="1176"/>
    </location>
</feature>
<keyword evidence="7" id="KW-0238">DNA-binding</keyword>
<evidence type="ECO:0000256" key="8">
    <source>
        <dbReference type="ARBA" id="ARBA00023163"/>
    </source>
</evidence>
<feature type="compositionally biased region" description="Basic and acidic residues" evidence="11">
    <location>
        <begin position="95"/>
        <end position="119"/>
    </location>
</feature>
<sequence length="1576" mass="178789">MSQISDVRSKTASERSLFGSVAAELISNNSLQSSSLGLDEIIGGTGKQSTMADTNGTPEKSGSASASDSSSGSDSDSNSSGSSNSSSSSSSGSSHSEDEQVDVEGRDPSPKASSRHDDPDGSDSDDVDPKKVSNEFAPSLSARELAKIAEEQPDLYGIRRSSRQRTAPTRLNVGAGGSDSDDTTPKKKRGGRQAGKRRGNRVESSDFGGHASSDSGSGSESSFSDGFRPAKRPQRSTGRSRPQRSKPSRSTGSSRRKKRSSSDEDDSDESSDAAARSSVRASSKKVSYKEASDEGTESDDVLEWTTEVKEEEKSDAETVEKVLFSRLGRKEAVGSKTTVYNVQDNGDPNADLKPDEEKEEQYFIKWKNWAYIHNTWENEASLREQKINGLKRLDQFKKKEDELRAWKRLATPEDIEYFDCQNEMMEELMANHCNVERVVSHSYDVVGHSYHRMGGVEAGFPDYLIKWQGLPYADCTWEDGELINRLPNNKHHIQEYEKRNKSQQIPNKYCKAMKCRPKFNQIKDHPTFVGGKDLVLRDYQLDGLNWLIHSWCKWNSVILADEMGLGKTIQTISFLSYLMSQCQLFGPFLMVVPLSTIATWAKEFSIWAPDINVVVYIGDIYSRNKIREHEWCHPGNKRLKFNVLLTTYEILLKDKSFLGAVQWAVLGVDEAHRLKNDDSLLYKSLVEFDTNHRLLITGTPLQNSLKELWSLLHFIMPSKFDSWDDFEDRHGKSDKTGFASLHKELEMFLLRRVKKDVEKSLPAKTEQILRVEMTRQQKQYYRYILTKNYRALSKGLKGNLSSFINLIMELKKCCNHCQLIRPPEDEEMKHDRLELILKSSGKLLLLDKLLMRLKETGHRVLIFSQMVRMLDILADYLTLRHFQFQRLDGSIRGDIRKQAMDHFNAEGSEDFCFLLSTRAGGLGLNLATADTVIIFDSDWNPQNDLQAQARAHRIGQKNQVSVYRLVTKSTVEEDIVERAKRKMVLDHLVIQRMDTTGRTVLNRNTIGGDQSSSQPFRKEELSAILKFGAEELFNQEDENEPDLQVDIDDILNRAETRVTEENNTATNELLSQFKIVSFDNLEDEEIERQRKEEESGKTWESIIPENDRKKIEEEEMEQQLRELNLPPRQRKQVTQFTYDTDDEDTKKKKKKDPEEWSEGSEDDSEDEGKGRGEKSGRRGRPPKVARENVKGFTDAEIRRFVKSFKKFGRPMERLDAIAGDAELQEKSQADLQRLSEMLNNNCSTAMKDYEEKLKEDPNFDGKKTHKGPTFKLSNVQLNAKSILHACQDLEPLAQVMPKESAERKKWQLTGHVKASHWDCPWEITEDSNLLKGVWEYGMGNWEAIKMDPELSLHDKILPDGEMKPQAKHLQTRADYLVKVLRKQLDLPKTQLPGGRGRGRGAKSGENATVGRRGKTNKKAKSAEIVEDLSSDDDSDSGKKAENKEKKVEVKDENEAPGSPKKKKKKKEDQTPRKKLQLKPQIKGLTPKATRRLTLDVDSSQGSPPNDPESVLNSLPSHQPEEVLENSEEDELFILDLLDIINEDLTPAHKSLQDYRIPKTLTNALLNDFKTANVMDL</sequence>
<keyword evidence="9" id="KW-0539">Nucleus</keyword>
<dbReference type="GO" id="GO:0042393">
    <property type="term" value="F:histone binding"/>
    <property type="evidence" value="ECO:0007669"/>
    <property type="project" value="TreeGrafter"/>
</dbReference>
<dbReference type="GO" id="GO:0005524">
    <property type="term" value="F:ATP binding"/>
    <property type="evidence" value="ECO:0007669"/>
    <property type="project" value="UniProtKB-KW"/>
</dbReference>
<evidence type="ECO:0000256" key="6">
    <source>
        <dbReference type="ARBA" id="ARBA00023015"/>
    </source>
</evidence>
<dbReference type="GO" id="GO:0016887">
    <property type="term" value="F:ATP hydrolysis activity"/>
    <property type="evidence" value="ECO:0007669"/>
    <property type="project" value="TreeGrafter"/>
</dbReference>
<keyword evidence="6" id="KW-0805">Transcription regulation</keyword>
<dbReference type="InterPro" id="IPR000953">
    <property type="entry name" value="Chromo/chromo_shadow_dom"/>
</dbReference>
<dbReference type="InterPro" id="IPR001650">
    <property type="entry name" value="Helicase_C-like"/>
</dbReference>
<dbReference type="FunFam" id="3.40.50.300:FF:000130">
    <property type="entry name" value="Chromodomain-helicase-DNA-binding protein 2 isoform 1"/>
    <property type="match status" value="1"/>
</dbReference>
<dbReference type="CDD" id="cd18793">
    <property type="entry name" value="SF2_C_SNF"/>
    <property type="match status" value="1"/>
</dbReference>
<evidence type="ECO:0000256" key="9">
    <source>
        <dbReference type="ARBA" id="ARBA00023242"/>
    </source>
</evidence>
<organism evidence="15">
    <name type="scientific">Platynereis dumerilii</name>
    <name type="common">Dumeril's clam worm</name>
    <dbReference type="NCBI Taxonomy" id="6359"/>
    <lineage>
        <taxon>Eukaryota</taxon>
        <taxon>Metazoa</taxon>
        <taxon>Spiralia</taxon>
        <taxon>Lophotrochozoa</taxon>
        <taxon>Annelida</taxon>
        <taxon>Polychaeta</taxon>
        <taxon>Errantia</taxon>
        <taxon>Phyllodocida</taxon>
        <taxon>Nereididae</taxon>
        <taxon>Platynereis</taxon>
    </lineage>
</organism>
<feature type="compositionally biased region" description="Acidic residues" evidence="11">
    <location>
        <begin position="1155"/>
        <end position="1166"/>
    </location>
</feature>
<dbReference type="GO" id="GO:0003677">
    <property type="term" value="F:DNA binding"/>
    <property type="evidence" value="ECO:0007669"/>
    <property type="project" value="UniProtKB-KW"/>
</dbReference>
<feature type="compositionally biased region" description="Basic and acidic residues" evidence="11">
    <location>
        <begin position="1435"/>
        <end position="1453"/>
    </location>
</feature>
<feature type="compositionally biased region" description="Acidic residues" evidence="11">
    <location>
        <begin position="1424"/>
        <end position="1434"/>
    </location>
</feature>
<evidence type="ECO:0000256" key="5">
    <source>
        <dbReference type="ARBA" id="ARBA00022840"/>
    </source>
</evidence>
<dbReference type="GO" id="GO:0000785">
    <property type="term" value="C:chromatin"/>
    <property type="evidence" value="ECO:0007669"/>
    <property type="project" value="TreeGrafter"/>
</dbReference>
<feature type="region of interest" description="Disordered" evidence="11">
    <location>
        <begin position="1386"/>
        <end position="1524"/>
    </location>
</feature>
<feature type="compositionally biased region" description="Basic residues" evidence="11">
    <location>
        <begin position="186"/>
        <end position="199"/>
    </location>
</feature>
<dbReference type="InterPro" id="IPR040793">
    <property type="entry name" value="CDH1_2_SANT_HL1"/>
</dbReference>
<feature type="domain" description="Helicase ATP-binding" evidence="13">
    <location>
        <begin position="548"/>
        <end position="718"/>
    </location>
</feature>
<proteinExistence type="evidence at transcript level"/>
<evidence type="ECO:0000256" key="7">
    <source>
        <dbReference type="ARBA" id="ARBA00023125"/>
    </source>
</evidence>
<comment type="catalytic activity">
    <reaction evidence="10">
        <text>ATP + H2O = ADP + phosphate + H(+)</text>
        <dbReference type="Rhea" id="RHEA:13065"/>
        <dbReference type="ChEBI" id="CHEBI:15377"/>
        <dbReference type="ChEBI" id="CHEBI:15378"/>
        <dbReference type="ChEBI" id="CHEBI:30616"/>
        <dbReference type="ChEBI" id="CHEBI:43474"/>
        <dbReference type="ChEBI" id="CHEBI:456216"/>
    </reaction>
</comment>
<feature type="compositionally biased region" description="Low complexity" evidence="11">
    <location>
        <begin position="272"/>
        <end position="285"/>
    </location>
</feature>
<name>A0A8E7MJ55_PLADU</name>
<dbReference type="GO" id="GO:0140658">
    <property type="term" value="F:ATP-dependent chromatin remodeler activity"/>
    <property type="evidence" value="ECO:0007669"/>
    <property type="project" value="TreeGrafter"/>
</dbReference>
<reference evidence="15" key="1">
    <citation type="journal article" date="2020" name="bioRxiv">
        <title>DNA methylation during development and regeneration of the annelid Platynereis dumerilii.</title>
        <authorList>
            <person name="Planques A."/>
            <person name="Kerner P."/>
            <person name="Ferry L."/>
            <person name="Grunau C."/>
            <person name="Gazave E."/>
            <person name="Vervoort M."/>
        </authorList>
    </citation>
    <scope>NUCLEOTIDE SEQUENCE</scope>
</reference>
<dbReference type="Pfam" id="PF23588">
    <property type="entry name" value="HTH_CHD1_Hrp3"/>
    <property type="match status" value="1"/>
</dbReference>
<dbReference type="SMART" id="SM00487">
    <property type="entry name" value="DEXDc"/>
    <property type="match status" value="1"/>
</dbReference>
<dbReference type="InterPro" id="IPR023779">
    <property type="entry name" value="Chromodomain_CS"/>
</dbReference>
<dbReference type="GO" id="GO:0003682">
    <property type="term" value="F:chromatin binding"/>
    <property type="evidence" value="ECO:0007669"/>
    <property type="project" value="TreeGrafter"/>
</dbReference>
<dbReference type="PROSITE" id="PS51194">
    <property type="entry name" value="HELICASE_CTER"/>
    <property type="match status" value="1"/>
</dbReference>
<keyword evidence="8" id="KW-0804">Transcription</keyword>
<dbReference type="SMART" id="SM00490">
    <property type="entry name" value="HELICc"/>
    <property type="match status" value="1"/>
</dbReference>
<dbReference type="PANTHER" id="PTHR45623">
    <property type="entry name" value="CHROMODOMAIN-HELICASE-DNA-BINDING PROTEIN 3-RELATED-RELATED"/>
    <property type="match status" value="1"/>
</dbReference>